<organism evidence="1 2">
    <name type="scientific">Trichonephila inaurata madagascariensis</name>
    <dbReference type="NCBI Taxonomy" id="2747483"/>
    <lineage>
        <taxon>Eukaryota</taxon>
        <taxon>Metazoa</taxon>
        <taxon>Ecdysozoa</taxon>
        <taxon>Arthropoda</taxon>
        <taxon>Chelicerata</taxon>
        <taxon>Arachnida</taxon>
        <taxon>Araneae</taxon>
        <taxon>Araneomorphae</taxon>
        <taxon>Entelegynae</taxon>
        <taxon>Araneoidea</taxon>
        <taxon>Nephilidae</taxon>
        <taxon>Trichonephila</taxon>
        <taxon>Trichonephila inaurata</taxon>
    </lineage>
</organism>
<comment type="caution">
    <text evidence="1">The sequence shown here is derived from an EMBL/GenBank/DDBJ whole genome shotgun (WGS) entry which is preliminary data.</text>
</comment>
<gene>
    <name evidence="1" type="ORF">TNIN_310521</name>
</gene>
<reference evidence="1" key="1">
    <citation type="submission" date="2020-08" db="EMBL/GenBank/DDBJ databases">
        <title>Multicomponent nature underlies the extraordinary mechanical properties of spider dragline silk.</title>
        <authorList>
            <person name="Kono N."/>
            <person name="Nakamura H."/>
            <person name="Mori M."/>
            <person name="Yoshida Y."/>
            <person name="Ohtoshi R."/>
            <person name="Malay A.D."/>
            <person name="Moran D.A.P."/>
            <person name="Tomita M."/>
            <person name="Numata K."/>
            <person name="Arakawa K."/>
        </authorList>
    </citation>
    <scope>NUCLEOTIDE SEQUENCE</scope>
</reference>
<name>A0A8X6YLM4_9ARAC</name>
<protein>
    <submittedName>
        <fullName evidence="1">Uncharacterized protein</fullName>
    </submittedName>
</protein>
<dbReference type="AlphaFoldDB" id="A0A8X6YLM4"/>
<dbReference type="EMBL" id="BMAV01021259">
    <property type="protein sequence ID" value="GFY75266.1"/>
    <property type="molecule type" value="Genomic_DNA"/>
</dbReference>
<sequence>MSPADGSACHNEFTFWPCQREEEAVNDPISVVCRWANERNPICLTPDSSSSSLIGWLTRLMKSNHTSMLRSSNYGPRRPLVGHGAI</sequence>
<dbReference type="Proteomes" id="UP000886998">
    <property type="component" value="Unassembled WGS sequence"/>
</dbReference>
<evidence type="ECO:0000313" key="2">
    <source>
        <dbReference type="Proteomes" id="UP000886998"/>
    </source>
</evidence>
<dbReference type="OrthoDB" id="6407367at2759"/>
<accession>A0A8X6YLM4</accession>
<proteinExistence type="predicted"/>
<evidence type="ECO:0000313" key="1">
    <source>
        <dbReference type="EMBL" id="GFY75266.1"/>
    </source>
</evidence>
<keyword evidence="2" id="KW-1185">Reference proteome</keyword>